<reference evidence="1 2" key="1">
    <citation type="submission" date="2023-01" db="EMBL/GenBank/DDBJ databases">
        <title>Psychrosphaera sp. nov., isolated from marine algae.</title>
        <authorList>
            <person name="Bayburt H."/>
            <person name="Choi B.J."/>
            <person name="Kim J.M."/>
            <person name="Choi D.G."/>
            <person name="Jeon C.O."/>
        </authorList>
    </citation>
    <scope>NUCLEOTIDE SEQUENCE [LARGE SCALE GENOMIC DNA]</scope>
    <source>
        <strain evidence="1 2">G1-22</strain>
    </source>
</reference>
<evidence type="ECO:0000313" key="2">
    <source>
        <dbReference type="Proteomes" id="UP001528411"/>
    </source>
</evidence>
<sequence>MQIIRFVALAIFLLILSGCKDQPIDIVTCSGAVKQGSVWVSISSDNQVKIGDAQFSKSLLRTKHQIVKESCESVTVIIQADQAVKNKVVFDTIQVIKSLGYQVSK</sequence>
<evidence type="ECO:0000313" key="1">
    <source>
        <dbReference type="EMBL" id="MDC2888007.1"/>
    </source>
</evidence>
<gene>
    <name evidence="1" type="ORF">PN838_03175</name>
</gene>
<dbReference type="Proteomes" id="UP001528411">
    <property type="component" value="Unassembled WGS sequence"/>
</dbReference>
<proteinExistence type="predicted"/>
<organism evidence="1 2">
    <name type="scientific">Psychrosphaera algicola</name>
    <dbReference type="NCBI Taxonomy" id="3023714"/>
    <lineage>
        <taxon>Bacteria</taxon>
        <taxon>Pseudomonadati</taxon>
        <taxon>Pseudomonadota</taxon>
        <taxon>Gammaproteobacteria</taxon>
        <taxon>Alteromonadales</taxon>
        <taxon>Pseudoalteromonadaceae</taxon>
        <taxon>Psychrosphaera</taxon>
    </lineage>
</organism>
<comment type="caution">
    <text evidence="1">The sequence shown here is derived from an EMBL/GenBank/DDBJ whole genome shotgun (WGS) entry which is preliminary data.</text>
</comment>
<dbReference type="PROSITE" id="PS51257">
    <property type="entry name" value="PROKAR_LIPOPROTEIN"/>
    <property type="match status" value="1"/>
</dbReference>
<dbReference type="Gene3D" id="3.30.420.270">
    <property type="match status" value="1"/>
</dbReference>
<dbReference type="EMBL" id="JAQOMS010000002">
    <property type="protein sequence ID" value="MDC2888007.1"/>
    <property type="molecule type" value="Genomic_DNA"/>
</dbReference>
<name>A0ABT5FBP2_9GAMM</name>
<protein>
    <submittedName>
        <fullName evidence="1">Uncharacterized protein</fullName>
    </submittedName>
</protein>
<keyword evidence="2" id="KW-1185">Reference proteome</keyword>
<accession>A0ABT5FBP2</accession>
<dbReference type="RefSeq" id="WP_272179746.1">
    <property type="nucleotide sequence ID" value="NZ_JAQOMS010000002.1"/>
</dbReference>